<name>A0AAV2TRV0_CALDB</name>
<evidence type="ECO:0000313" key="3">
    <source>
        <dbReference type="Proteomes" id="UP001497525"/>
    </source>
</evidence>
<evidence type="ECO:0000313" key="2">
    <source>
        <dbReference type="EMBL" id="CAL5139943.1"/>
    </source>
</evidence>
<evidence type="ECO:0000256" key="1">
    <source>
        <dbReference type="SAM" id="MobiDB-lite"/>
    </source>
</evidence>
<feature type="region of interest" description="Disordered" evidence="1">
    <location>
        <begin position="49"/>
        <end position="71"/>
    </location>
</feature>
<reference evidence="2" key="1">
    <citation type="submission" date="2024-06" db="EMBL/GenBank/DDBJ databases">
        <authorList>
            <person name="Liu X."/>
            <person name="Lenzi L."/>
            <person name="Haldenby T S."/>
            <person name="Uol C."/>
        </authorList>
    </citation>
    <scope>NUCLEOTIDE SEQUENCE</scope>
</reference>
<proteinExistence type="predicted"/>
<dbReference type="Proteomes" id="UP001497525">
    <property type="component" value="Unassembled WGS sequence"/>
</dbReference>
<sequence length="387" mass="42475">MDTNYTSAKENLVPIPANDAIFRLVNAYVLSAKDAFFLTDFYNYDEQWPALPDRDPDENGGPNEEEHSSANSTVIQESMLDFGSSGENNSVVELQKQISIAKSTNDCLRNEVLAASGLADSGGSKCYGPVEIREHLRFLVDKANADHQSHVSALKAEEAMERQMRLGLDGLKKKLDGRSNHSTTKSASWSTEGLVLLWQPGDSRVNVRLEAQTSKAVLGREAGVALARAQVQRGSFGRLMLKNVEVLSTLTEATYLAECASCSLACGALIACLKQHLDLEAGLASDLTRLRSHYTIDWDPDIRNLYLVSGLHGDIIATINIKVDRSLSLVQLKYNSSSKRISDKHVDSAQEDSKLISALELFTAPLSYSLDDWVAEVNDFCRKLSSS</sequence>
<dbReference type="AlphaFoldDB" id="A0AAV2TRV0"/>
<protein>
    <submittedName>
        <fullName evidence="2">Uncharacterized protein</fullName>
    </submittedName>
</protein>
<organism evidence="2 3">
    <name type="scientific">Calicophoron daubneyi</name>
    <name type="common">Rumen fluke</name>
    <name type="synonym">Paramphistomum daubneyi</name>
    <dbReference type="NCBI Taxonomy" id="300641"/>
    <lineage>
        <taxon>Eukaryota</taxon>
        <taxon>Metazoa</taxon>
        <taxon>Spiralia</taxon>
        <taxon>Lophotrochozoa</taxon>
        <taxon>Platyhelminthes</taxon>
        <taxon>Trematoda</taxon>
        <taxon>Digenea</taxon>
        <taxon>Plagiorchiida</taxon>
        <taxon>Pronocephalata</taxon>
        <taxon>Paramphistomoidea</taxon>
        <taxon>Paramphistomidae</taxon>
        <taxon>Calicophoron</taxon>
    </lineage>
</organism>
<gene>
    <name evidence="2" type="ORF">CDAUBV1_LOCUS15129</name>
</gene>
<dbReference type="EMBL" id="CAXLJL010000678">
    <property type="protein sequence ID" value="CAL5139943.1"/>
    <property type="molecule type" value="Genomic_DNA"/>
</dbReference>
<comment type="caution">
    <text evidence="2">The sequence shown here is derived from an EMBL/GenBank/DDBJ whole genome shotgun (WGS) entry which is preliminary data.</text>
</comment>
<accession>A0AAV2TRV0</accession>